<dbReference type="Pfam" id="PF08282">
    <property type="entry name" value="Hydrolase_3"/>
    <property type="match status" value="1"/>
</dbReference>
<dbReference type="SUPFAM" id="SSF81665">
    <property type="entry name" value="Calcium ATPase, transmembrane domain M"/>
    <property type="match status" value="1"/>
</dbReference>
<dbReference type="InterPro" id="IPR059000">
    <property type="entry name" value="ATPase_P-type_domA"/>
</dbReference>
<dbReference type="OrthoDB" id="9814270at2"/>
<dbReference type="PROSITE" id="PS00154">
    <property type="entry name" value="ATPASE_E1_E2"/>
    <property type="match status" value="1"/>
</dbReference>
<dbReference type="InterPro" id="IPR006068">
    <property type="entry name" value="ATPase_P-typ_cation-transptr_C"/>
</dbReference>
<feature type="transmembrane region" description="Helical" evidence="10">
    <location>
        <begin position="809"/>
        <end position="826"/>
    </location>
</feature>
<protein>
    <submittedName>
        <fullName evidence="12">HAD ATPase, P-type, family IC</fullName>
    </submittedName>
    <submittedName>
        <fullName evidence="13">HAD-IC family P-type ATPase</fullName>
    </submittedName>
</protein>
<sequence>MSDAVSRREKAHPAALEVEAVLEQVEVSIDEGLSPEEAKKRLEEHGPNVLESSGGESIPKILWRQINDPLIWVLIVAGLFAILLGETIDALVVYAVVIANTLIGFIQEYKAGKEIEALASFVPTETVVLRDGERQTVPASDVVPGDVLLLQSGDRVPADGRVVAARGLQTDEAALTGESLPVEKSPDPVEEGSEVADRASMVHNGSYVTGGNGTVVVTATGRKTELGRVSTMLDEAEGVETPLTKQISWVGKWIAAAILAVAVVLLAIGLVRGFPLVDAVLAAIALAVAAIPEGLPAVITITLAIGVRHMASRQAVIRHLPAAETLGSSTVVCSDKTGTLTRNEMTVRQLWTSAGSRYEVSGTGYRPEGEFSRSDETVEEAPEDLRELLLAGVLCNDSGLKEEDGEWRVTGDPTEGALLVAARKLGLTLKEANAEHPRRDSIPFESERQYMATLNDAADGDGRVIYLKGAPEVVLERCDRLAGGGELDRDAVLARMESFADEGQRVLAFARRFESGDTERLEEDDVGGGFELLGLAGMIDPPRDEAIEAVAACHRAGISVKMITGDHKATAAAIGRQLGLVDERNGAALTGREISRLSDEELGEAVATTNVFARVAPEHKLRLLKTLQARGEVAAMTGDGVNDAPALKQADIGVAMGITGTDVSKEAADVVLTDDNFSSIQAAVEEGRRVYDNLRKALAFLLPTNVGQALIILIGVMFFPVVGGEALLPMQPTQVLWVNLVVAVALALPLAFEVLEPGTMERPPRDPNASILDWMIFLRTLMVGVLMAVGGVGLFLFEYGVQGGGLEGAQTMAVTAIIFYQIFYLIECRSLRGSVFEVGLFTNKWVFVGIGALLLLQLGFVYLPFMNTLFHTAPLGLTEWLLAALVGLIVFPFVSLEKWLRRRREKNRSVRQERRDLPAAR</sequence>
<dbReference type="InterPro" id="IPR018303">
    <property type="entry name" value="ATPase_P-typ_P_site"/>
</dbReference>
<dbReference type="GO" id="GO:0005886">
    <property type="term" value="C:plasma membrane"/>
    <property type="evidence" value="ECO:0007669"/>
    <property type="project" value="UniProtKB-SubCell"/>
</dbReference>
<dbReference type="Pfam" id="PF00690">
    <property type="entry name" value="Cation_ATPase_N"/>
    <property type="match status" value="1"/>
</dbReference>
<dbReference type="RefSeq" id="WP_051589588.1">
    <property type="nucleotide sequence ID" value="NZ_CP007514.1"/>
</dbReference>
<dbReference type="PANTHER" id="PTHR43294">
    <property type="entry name" value="SODIUM/POTASSIUM-TRANSPORTING ATPASE SUBUNIT ALPHA"/>
    <property type="match status" value="1"/>
</dbReference>
<feature type="transmembrane region" description="Helical" evidence="10">
    <location>
        <begin position="253"/>
        <end position="274"/>
    </location>
</feature>
<reference evidence="13" key="2">
    <citation type="submission" date="2023-11" db="EMBL/GenBank/DDBJ databases">
        <title>MicrobeMod: A computational toolkit for identifying prokaryotic methylation and restriction-modification with nanopore sequencing.</title>
        <authorList>
            <person name="Crits-Christoph A."/>
            <person name="Kang S.C."/>
            <person name="Lee H."/>
            <person name="Ostrov N."/>
        </authorList>
    </citation>
    <scope>NUCLEOTIDE SEQUENCE</scope>
    <source>
        <strain evidence="13">ATCC 51242</strain>
    </source>
</reference>
<dbReference type="PANTHER" id="PTHR43294:SF20">
    <property type="entry name" value="P-TYPE ATPASE"/>
    <property type="match status" value="1"/>
</dbReference>
<dbReference type="GO" id="GO:0005524">
    <property type="term" value="F:ATP binding"/>
    <property type="evidence" value="ECO:0007669"/>
    <property type="project" value="UniProtKB-KW"/>
</dbReference>
<dbReference type="AlphaFoldDB" id="A0A023X3Y8"/>
<keyword evidence="7 10" id="KW-1133">Transmembrane helix</keyword>
<dbReference type="PRINTS" id="PR00119">
    <property type="entry name" value="CATATPASE"/>
</dbReference>
<dbReference type="EMBL" id="CP007514">
    <property type="protein sequence ID" value="AHY46916.1"/>
    <property type="molecule type" value="Genomic_DNA"/>
</dbReference>
<comment type="similarity">
    <text evidence="2">Belongs to the cation transport ATPase (P-type) (TC 3.A.3) family. Type IIA subfamily.</text>
</comment>
<evidence type="ECO:0000256" key="6">
    <source>
        <dbReference type="ARBA" id="ARBA00022967"/>
    </source>
</evidence>
<feature type="transmembrane region" description="Helical" evidence="10">
    <location>
        <begin position="698"/>
        <end position="722"/>
    </location>
</feature>
<dbReference type="Proteomes" id="UP001281130">
    <property type="component" value="Unassembled WGS sequence"/>
</dbReference>
<dbReference type="InterPro" id="IPR004014">
    <property type="entry name" value="ATPase_P-typ_cation-transptr_N"/>
</dbReference>
<dbReference type="InterPro" id="IPR023299">
    <property type="entry name" value="ATPase_P-typ_cyto_dom_N"/>
</dbReference>
<dbReference type="InterPro" id="IPR023214">
    <property type="entry name" value="HAD_sf"/>
</dbReference>
<dbReference type="InterPro" id="IPR050510">
    <property type="entry name" value="Cation_transp_ATPase_P-type"/>
</dbReference>
<dbReference type="STRING" id="42256.RradSPS_1633"/>
<dbReference type="SMART" id="SM00831">
    <property type="entry name" value="Cation_ATPase_N"/>
    <property type="match status" value="1"/>
</dbReference>
<feature type="transmembrane region" description="Helical" evidence="10">
    <location>
        <begin position="91"/>
        <end position="109"/>
    </location>
</feature>
<accession>A0A023X3Y8</accession>
<evidence type="ECO:0000256" key="10">
    <source>
        <dbReference type="SAM" id="Phobius"/>
    </source>
</evidence>
<evidence type="ECO:0000313" key="13">
    <source>
        <dbReference type="EMBL" id="MDX5894321.1"/>
    </source>
</evidence>
<dbReference type="Gene3D" id="1.20.1110.10">
    <property type="entry name" value="Calcium-transporting ATPase, transmembrane domain"/>
    <property type="match status" value="1"/>
</dbReference>
<dbReference type="SFLD" id="SFLDS00003">
    <property type="entry name" value="Haloacid_Dehalogenase"/>
    <property type="match status" value="1"/>
</dbReference>
<dbReference type="FunFam" id="3.40.50.1000:FF:000028">
    <property type="entry name" value="Calcium-transporting P-type ATPase, putative"/>
    <property type="match status" value="1"/>
</dbReference>
<keyword evidence="3 10" id="KW-0812">Transmembrane</keyword>
<dbReference type="SUPFAM" id="SSF56784">
    <property type="entry name" value="HAD-like"/>
    <property type="match status" value="1"/>
</dbReference>
<keyword evidence="6" id="KW-1278">Translocase</keyword>
<evidence type="ECO:0000256" key="7">
    <source>
        <dbReference type="ARBA" id="ARBA00022989"/>
    </source>
</evidence>
<dbReference type="PRINTS" id="PR00120">
    <property type="entry name" value="HATPASE"/>
</dbReference>
<dbReference type="NCBIfam" id="TIGR01494">
    <property type="entry name" value="ATPase_P-type"/>
    <property type="match status" value="2"/>
</dbReference>
<comment type="subcellular location">
    <subcellularLocation>
        <location evidence="1">Cell membrane</location>
        <topology evidence="1">Multi-pass membrane protein</topology>
    </subcellularLocation>
</comment>
<evidence type="ECO:0000256" key="3">
    <source>
        <dbReference type="ARBA" id="ARBA00022692"/>
    </source>
</evidence>
<dbReference type="GO" id="GO:1902600">
    <property type="term" value="P:proton transmembrane transport"/>
    <property type="evidence" value="ECO:0007669"/>
    <property type="project" value="TreeGrafter"/>
</dbReference>
<keyword evidence="8 10" id="KW-0472">Membrane</keyword>
<evidence type="ECO:0000256" key="9">
    <source>
        <dbReference type="ARBA" id="ARBA00049360"/>
    </source>
</evidence>
<dbReference type="SFLD" id="SFLDG00002">
    <property type="entry name" value="C1.7:_P-type_atpase_like"/>
    <property type="match status" value="1"/>
</dbReference>
<dbReference type="InterPro" id="IPR008250">
    <property type="entry name" value="ATPase_P-typ_transduc_dom_A_sf"/>
</dbReference>
<dbReference type="GO" id="GO:0006883">
    <property type="term" value="P:intracellular sodium ion homeostasis"/>
    <property type="evidence" value="ECO:0007669"/>
    <property type="project" value="TreeGrafter"/>
</dbReference>
<evidence type="ECO:0000256" key="1">
    <source>
        <dbReference type="ARBA" id="ARBA00004651"/>
    </source>
</evidence>
<dbReference type="SUPFAM" id="SSF81660">
    <property type="entry name" value="Metal cation-transporting ATPase, ATP-binding domain N"/>
    <property type="match status" value="1"/>
</dbReference>
<feature type="transmembrane region" description="Helical" evidence="10">
    <location>
        <begin position="877"/>
        <end position="896"/>
    </location>
</feature>
<dbReference type="Pfam" id="PF00689">
    <property type="entry name" value="Cation_ATPase_C"/>
    <property type="match status" value="1"/>
</dbReference>
<dbReference type="Pfam" id="PF13246">
    <property type="entry name" value="Cation_ATPase"/>
    <property type="match status" value="1"/>
</dbReference>
<dbReference type="GO" id="GO:0030007">
    <property type="term" value="P:intracellular potassium ion homeostasis"/>
    <property type="evidence" value="ECO:0007669"/>
    <property type="project" value="TreeGrafter"/>
</dbReference>
<dbReference type="GO" id="GO:0016887">
    <property type="term" value="F:ATP hydrolysis activity"/>
    <property type="evidence" value="ECO:0007669"/>
    <property type="project" value="InterPro"/>
</dbReference>
<evidence type="ECO:0000256" key="4">
    <source>
        <dbReference type="ARBA" id="ARBA00022741"/>
    </source>
</evidence>
<feature type="transmembrane region" description="Helical" evidence="10">
    <location>
        <begin position="734"/>
        <end position="755"/>
    </location>
</feature>
<dbReference type="EMBL" id="JAWXXX010000001">
    <property type="protein sequence ID" value="MDX5894321.1"/>
    <property type="molecule type" value="Genomic_DNA"/>
</dbReference>
<comment type="catalytic activity">
    <reaction evidence="9">
        <text>ATP + H2O = ADP + phosphate + H(+)</text>
        <dbReference type="Rhea" id="RHEA:13065"/>
        <dbReference type="ChEBI" id="CHEBI:15377"/>
        <dbReference type="ChEBI" id="CHEBI:15378"/>
        <dbReference type="ChEBI" id="CHEBI:30616"/>
        <dbReference type="ChEBI" id="CHEBI:43474"/>
        <dbReference type="ChEBI" id="CHEBI:456216"/>
    </reaction>
</comment>
<dbReference type="Gene3D" id="2.70.150.10">
    <property type="entry name" value="Calcium-transporting ATPase, cytoplasmic transduction domain A"/>
    <property type="match status" value="1"/>
</dbReference>
<dbReference type="Proteomes" id="UP000025229">
    <property type="component" value="Chromosome"/>
</dbReference>
<dbReference type="Gene3D" id="3.40.50.1000">
    <property type="entry name" value="HAD superfamily/HAD-like"/>
    <property type="match status" value="1"/>
</dbReference>
<dbReference type="Gene3D" id="3.40.1110.10">
    <property type="entry name" value="Calcium-transporting ATPase, cytoplasmic domain N"/>
    <property type="match status" value="1"/>
</dbReference>
<evidence type="ECO:0000313" key="14">
    <source>
        <dbReference type="Proteomes" id="UP000025229"/>
    </source>
</evidence>
<dbReference type="InterPro" id="IPR001757">
    <property type="entry name" value="P_typ_ATPase"/>
</dbReference>
<gene>
    <name evidence="12" type="ORF">RradSPS_1633</name>
    <name evidence="13" type="ORF">SIL72_09820</name>
</gene>
<feature type="transmembrane region" description="Helical" evidence="10">
    <location>
        <begin position="280"/>
        <end position="305"/>
    </location>
</feature>
<dbReference type="InterPro" id="IPR023298">
    <property type="entry name" value="ATPase_P-typ_TM_dom_sf"/>
</dbReference>
<evidence type="ECO:0000259" key="11">
    <source>
        <dbReference type="SMART" id="SM00831"/>
    </source>
</evidence>
<proteinExistence type="inferred from homology"/>
<evidence type="ECO:0000256" key="5">
    <source>
        <dbReference type="ARBA" id="ARBA00022840"/>
    </source>
</evidence>
<dbReference type="GO" id="GO:0036376">
    <property type="term" value="P:sodium ion export across plasma membrane"/>
    <property type="evidence" value="ECO:0007669"/>
    <property type="project" value="TreeGrafter"/>
</dbReference>
<organism evidence="12 14">
    <name type="scientific">Rubrobacter radiotolerans</name>
    <name type="common">Arthrobacter radiotolerans</name>
    <dbReference type="NCBI Taxonomy" id="42256"/>
    <lineage>
        <taxon>Bacteria</taxon>
        <taxon>Bacillati</taxon>
        <taxon>Actinomycetota</taxon>
        <taxon>Rubrobacteria</taxon>
        <taxon>Rubrobacterales</taxon>
        <taxon>Rubrobacteraceae</taxon>
        <taxon>Rubrobacter</taxon>
    </lineage>
</organism>
<evidence type="ECO:0000256" key="8">
    <source>
        <dbReference type="ARBA" id="ARBA00023136"/>
    </source>
</evidence>
<feature type="domain" description="Cation-transporting P-type ATPase N-terminal" evidence="11">
    <location>
        <begin position="12"/>
        <end position="86"/>
    </location>
</feature>
<keyword evidence="14" id="KW-1185">Reference proteome</keyword>
<dbReference type="eggNOG" id="COG0474">
    <property type="taxonomic scope" value="Bacteria"/>
</dbReference>
<reference evidence="12 14" key="1">
    <citation type="submission" date="2014-03" db="EMBL/GenBank/DDBJ databases">
        <title>Complete genome sequence of the Radio-Resistant Rubrobacter radiotolerans RSPS-4.</title>
        <authorList>
            <person name="Egas C.C."/>
            <person name="Barroso C.C."/>
            <person name="Froufe H.J.C."/>
            <person name="Pacheco J.J."/>
            <person name="Albuquerque L.L."/>
            <person name="da Costa M.M.S."/>
        </authorList>
    </citation>
    <scope>NUCLEOTIDE SEQUENCE [LARGE SCALE GENOMIC DNA]</scope>
    <source>
        <strain evidence="12 14">RSPS-4</strain>
    </source>
</reference>
<name>A0A023X3Y8_RUBRA</name>
<dbReference type="KEGG" id="rrd:RradSPS_1633"/>
<dbReference type="PATRIC" id="fig|42256.3.peg.1653"/>
<dbReference type="Pfam" id="PF00122">
    <property type="entry name" value="E1-E2_ATPase"/>
    <property type="match status" value="1"/>
</dbReference>
<dbReference type="GO" id="GO:0005391">
    <property type="term" value="F:P-type sodium:potassium-exchanging transporter activity"/>
    <property type="evidence" value="ECO:0007669"/>
    <property type="project" value="TreeGrafter"/>
</dbReference>
<keyword evidence="4" id="KW-0547">Nucleotide-binding</keyword>
<keyword evidence="5" id="KW-0067">ATP-binding</keyword>
<dbReference type="InterPro" id="IPR044492">
    <property type="entry name" value="P_typ_ATPase_HD_dom"/>
</dbReference>
<evidence type="ECO:0000256" key="2">
    <source>
        <dbReference type="ARBA" id="ARBA00005675"/>
    </source>
</evidence>
<feature type="transmembrane region" description="Helical" evidence="10">
    <location>
        <begin position="69"/>
        <end position="85"/>
    </location>
</feature>
<evidence type="ECO:0000313" key="12">
    <source>
        <dbReference type="EMBL" id="AHY46916.1"/>
    </source>
</evidence>
<dbReference type="SFLD" id="SFLDF00027">
    <property type="entry name" value="p-type_atpase"/>
    <property type="match status" value="1"/>
</dbReference>
<dbReference type="GO" id="GO:1990573">
    <property type="term" value="P:potassium ion import across plasma membrane"/>
    <property type="evidence" value="ECO:0007669"/>
    <property type="project" value="TreeGrafter"/>
</dbReference>
<feature type="transmembrane region" description="Helical" evidence="10">
    <location>
        <begin position="776"/>
        <end position="797"/>
    </location>
</feature>
<dbReference type="SUPFAM" id="SSF81653">
    <property type="entry name" value="Calcium ATPase, transduction domain A"/>
    <property type="match status" value="1"/>
</dbReference>
<dbReference type="InterPro" id="IPR036412">
    <property type="entry name" value="HAD-like_sf"/>
</dbReference>
<dbReference type="HOGENOM" id="CLU_002360_3_3_11"/>
<feature type="transmembrane region" description="Helical" evidence="10">
    <location>
        <begin position="846"/>
        <end position="865"/>
    </location>
</feature>